<dbReference type="PANTHER" id="PTHR10429:SF0">
    <property type="entry name" value="DNA-3-METHYLADENINE GLYCOSYLASE"/>
    <property type="match status" value="1"/>
</dbReference>
<evidence type="ECO:0000256" key="1">
    <source>
        <dbReference type="ARBA" id="ARBA00009232"/>
    </source>
</evidence>
<evidence type="ECO:0000256" key="5">
    <source>
        <dbReference type="HAMAP-Rule" id="MF_00527"/>
    </source>
</evidence>
<dbReference type="FunFam" id="3.10.300.10:FF:000001">
    <property type="entry name" value="Putative 3-methyladenine DNA glycosylase"/>
    <property type="match status" value="1"/>
</dbReference>
<dbReference type="Gene3D" id="3.10.300.10">
    <property type="entry name" value="Methylpurine-DNA glycosylase (MPG)"/>
    <property type="match status" value="1"/>
</dbReference>
<accession>A0A239K3V3</accession>
<dbReference type="EC" id="3.2.2.-" evidence="5"/>
<dbReference type="CDD" id="cd00540">
    <property type="entry name" value="AAG"/>
    <property type="match status" value="1"/>
</dbReference>
<dbReference type="InterPro" id="IPR003180">
    <property type="entry name" value="MPG"/>
</dbReference>
<dbReference type="InterPro" id="IPR036995">
    <property type="entry name" value="MPG_sf"/>
</dbReference>
<evidence type="ECO:0000313" key="7">
    <source>
        <dbReference type="Proteomes" id="UP000198393"/>
    </source>
</evidence>
<dbReference type="GO" id="GO:0006284">
    <property type="term" value="P:base-excision repair"/>
    <property type="evidence" value="ECO:0007669"/>
    <property type="project" value="InterPro"/>
</dbReference>
<dbReference type="RefSeq" id="WP_089357131.1">
    <property type="nucleotide sequence ID" value="NZ_FZPD01000004.1"/>
</dbReference>
<dbReference type="InterPro" id="IPR011034">
    <property type="entry name" value="Formyl_transferase-like_C_sf"/>
</dbReference>
<dbReference type="HAMAP" id="MF_00527">
    <property type="entry name" value="3MGH"/>
    <property type="match status" value="1"/>
</dbReference>
<proteinExistence type="inferred from homology"/>
<evidence type="ECO:0000256" key="3">
    <source>
        <dbReference type="ARBA" id="ARBA00022801"/>
    </source>
</evidence>
<sequence>MVFEINTSIYEKLPRSFYERADVVEIAKDLLGKLLVTETEGVLTIGKIVETEAYCGRGDKACHANEKRTPRTEVMYGPAGCAYVYLCYGIHHLFNVVTNVEGQADAVLIRALEPVYGTEAMRERRNHTKAKLASGPGTLSQAMGIKTNLTGVSLTGESIWITKDSNENAFEILADTRIGVEYAEEDALKPWRFVIAGNTFVSKPVKNKSPANHTGLS</sequence>
<dbReference type="NCBIfam" id="TIGR00567">
    <property type="entry name" value="3mg"/>
    <property type="match status" value="1"/>
</dbReference>
<reference evidence="6 7" key="1">
    <citation type="submission" date="2017-06" db="EMBL/GenBank/DDBJ databases">
        <authorList>
            <person name="Kim H.J."/>
            <person name="Triplett B.A."/>
        </authorList>
    </citation>
    <scope>NUCLEOTIDE SEQUENCE [LARGE SCALE GENOMIC DNA]</scope>
    <source>
        <strain evidence="6 7">DSM 19307</strain>
    </source>
</reference>
<protein>
    <recommendedName>
        <fullName evidence="5">Putative 3-methyladenine DNA glycosylase</fullName>
        <ecNumber evidence="5">3.2.2.-</ecNumber>
    </recommendedName>
</protein>
<dbReference type="EMBL" id="FZPD01000004">
    <property type="protein sequence ID" value="SNT13076.1"/>
    <property type="molecule type" value="Genomic_DNA"/>
</dbReference>
<keyword evidence="7" id="KW-1185">Reference proteome</keyword>
<gene>
    <name evidence="6" type="ORF">SAMN05421640_2418</name>
</gene>
<dbReference type="PANTHER" id="PTHR10429">
    <property type="entry name" value="DNA-3-METHYLADENINE GLYCOSYLASE"/>
    <property type="match status" value="1"/>
</dbReference>
<organism evidence="6 7">
    <name type="scientific">Ekhidna lutea</name>
    <dbReference type="NCBI Taxonomy" id="447679"/>
    <lineage>
        <taxon>Bacteria</taxon>
        <taxon>Pseudomonadati</taxon>
        <taxon>Bacteroidota</taxon>
        <taxon>Cytophagia</taxon>
        <taxon>Cytophagales</taxon>
        <taxon>Reichenbachiellaceae</taxon>
        <taxon>Ekhidna</taxon>
    </lineage>
</organism>
<dbReference type="NCBIfam" id="NF002003">
    <property type="entry name" value="PRK00802.1-3"/>
    <property type="match status" value="1"/>
</dbReference>
<keyword evidence="2 5" id="KW-0227">DNA damage</keyword>
<evidence type="ECO:0000313" key="6">
    <source>
        <dbReference type="EMBL" id="SNT13076.1"/>
    </source>
</evidence>
<dbReference type="SUPFAM" id="SSF50486">
    <property type="entry name" value="FMT C-terminal domain-like"/>
    <property type="match status" value="1"/>
</dbReference>
<name>A0A239K3V3_EKHLU</name>
<dbReference type="GO" id="GO:0003677">
    <property type="term" value="F:DNA binding"/>
    <property type="evidence" value="ECO:0007669"/>
    <property type="project" value="InterPro"/>
</dbReference>
<keyword evidence="3 5" id="KW-0378">Hydrolase</keyword>
<dbReference type="GO" id="GO:0003905">
    <property type="term" value="F:alkylbase DNA N-glycosylase activity"/>
    <property type="evidence" value="ECO:0007669"/>
    <property type="project" value="InterPro"/>
</dbReference>
<dbReference type="Pfam" id="PF02245">
    <property type="entry name" value="Pur_DNA_glyco"/>
    <property type="match status" value="1"/>
</dbReference>
<keyword evidence="4 5" id="KW-0234">DNA repair</keyword>
<dbReference type="AlphaFoldDB" id="A0A239K3V3"/>
<evidence type="ECO:0000256" key="4">
    <source>
        <dbReference type="ARBA" id="ARBA00023204"/>
    </source>
</evidence>
<dbReference type="Proteomes" id="UP000198393">
    <property type="component" value="Unassembled WGS sequence"/>
</dbReference>
<evidence type="ECO:0000256" key="2">
    <source>
        <dbReference type="ARBA" id="ARBA00022763"/>
    </source>
</evidence>
<dbReference type="OrthoDB" id="9794313at2"/>
<comment type="similarity">
    <text evidence="1 5">Belongs to the DNA glycosylase MPG family.</text>
</comment>